<name>A0ABP9BIJ4_9MICC</name>
<feature type="compositionally biased region" description="Basic and acidic residues" evidence="1">
    <location>
        <begin position="32"/>
        <end position="43"/>
    </location>
</feature>
<keyword evidence="3" id="KW-1185">Reference proteome</keyword>
<gene>
    <name evidence="2" type="ORF">GCM10023352_11830</name>
</gene>
<reference evidence="3" key="1">
    <citation type="journal article" date="2019" name="Int. J. Syst. Evol. Microbiol.">
        <title>The Global Catalogue of Microorganisms (GCM) 10K type strain sequencing project: providing services to taxonomists for standard genome sequencing and annotation.</title>
        <authorList>
            <consortium name="The Broad Institute Genomics Platform"/>
            <consortium name="The Broad Institute Genome Sequencing Center for Infectious Disease"/>
            <person name="Wu L."/>
            <person name="Ma J."/>
        </authorList>
    </citation>
    <scope>NUCLEOTIDE SEQUENCE [LARGE SCALE GENOMIC DNA]</scope>
    <source>
        <strain evidence="3">JCM 18541</strain>
    </source>
</reference>
<evidence type="ECO:0000313" key="2">
    <source>
        <dbReference type="EMBL" id="GAA4794565.1"/>
    </source>
</evidence>
<dbReference type="EMBL" id="BAABKP010000001">
    <property type="protein sequence ID" value="GAA4794565.1"/>
    <property type="molecule type" value="Genomic_DNA"/>
</dbReference>
<evidence type="ECO:0000313" key="3">
    <source>
        <dbReference type="Proteomes" id="UP001500187"/>
    </source>
</evidence>
<proteinExistence type="predicted"/>
<accession>A0ABP9BIJ4</accession>
<organism evidence="2 3">
    <name type="scientific">Rothia endophytica</name>
    <dbReference type="NCBI Taxonomy" id="1324766"/>
    <lineage>
        <taxon>Bacteria</taxon>
        <taxon>Bacillati</taxon>
        <taxon>Actinomycetota</taxon>
        <taxon>Actinomycetes</taxon>
        <taxon>Micrococcales</taxon>
        <taxon>Micrococcaceae</taxon>
        <taxon>Rothia</taxon>
    </lineage>
</organism>
<dbReference type="Proteomes" id="UP001500187">
    <property type="component" value="Unassembled WGS sequence"/>
</dbReference>
<feature type="region of interest" description="Disordered" evidence="1">
    <location>
        <begin position="19"/>
        <end position="43"/>
    </location>
</feature>
<sequence length="79" mass="8754">MTISAVSSAMYRAVRKAKKVLKTSGKTTTRRSHTEHTRGTDGLTDAKRSLYALQAKSLHNSLPIKDLEKAFSRLAAEKH</sequence>
<comment type="caution">
    <text evidence="2">The sequence shown here is derived from an EMBL/GenBank/DDBJ whole genome shotgun (WGS) entry which is preliminary data.</text>
</comment>
<protein>
    <submittedName>
        <fullName evidence="2">Uncharacterized protein</fullName>
    </submittedName>
</protein>
<evidence type="ECO:0000256" key="1">
    <source>
        <dbReference type="SAM" id="MobiDB-lite"/>
    </source>
</evidence>